<organism evidence="2">
    <name type="scientific">uncultured Acetobacteraceae bacterium</name>
    <dbReference type="NCBI Taxonomy" id="169975"/>
    <lineage>
        <taxon>Bacteria</taxon>
        <taxon>Pseudomonadati</taxon>
        <taxon>Pseudomonadota</taxon>
        <taxon>Alphaproteobacteria</taxon>
        <taxon>Acetobacterales</taxon>
        <taxon>Acetobacteraceae</taxon>
        <taxon>environmental samples</taxon>
    </lineage>
</organism>
<reference evidence="2" key="1">
    <citation type="submission" date="2020-02" db="EMBL/GenBank/DDBJ databases">
        <authorList>
            <person name="Meier V. D."/>
        </authorList>
    </citation>
    <scope>NUCLEOTIDE SEQUENCE</scope>
    <source>
        <strain evidence="2">AVDCRST_MAG04</strain>
    </source>
</reference>
<name>A0A6J4HJ79_9PROT</name>
<dbReference type="EMBL" id="CADCTL010000069">
    <property type="protein sequence ID" value="CAA9226384.1"/>
    <property type="molecule type" value="Genomic_DNA"/>
</dbReference>
<proteinExistence type="predicted"/>
<evidence type="ECO:0000256" key="1">
    <source>
        <dbReference type="SAM" id="MobiDB-lite"/>
    </source>
</evidence>
<gene>
    <name evidence="2" type="ORF">AVDCRST_MAG04-889</name>
</gene>
<feature type="region of interest" description="Disordered" evidence="1">
    <location>
        <begin position="1"/>
        <end position="42"/>
    </location>
</feature>
<dbReference type="AlphaFoldDB" id="A0A6J4HJ79"/>
<sequence>MQQPDHGWNEHGRSPPRRSRFGTGAMPNVVVRGTGGAPEIRFPPVAALPDWALT</sequence>
<accession>A0A6J4HJ79</accession>
<evidence type="ECO:0000313" key="2">
    <source>
        <dbReference type="EMBL" id="CAA9226384.1"/>
    </source>
</evidence>
<protein>
    <submittedName>
        <fullName evidence="2">Uncharacterized protein</fullName>
    </submittedName>
</protein>